<feature type="transmembrane region" description="Helical" evidence="7">
    <location>
        <begin position="480"/>
        <end position="498"/>
    </location>
</feature>
<dbReference type="Pfam" id="PF00324">
    <property type="entry name" value="AA_permease"/>
    <property type="match status" value="1"/>
</dbReference>
<evidence type="ECO:0000313" key="9">
    <source>
        <dbReference type="EMBL" id="KAK3214290.1"/>
    </source>
</evidence>
<keyword evidence="4" id="KW-0029">Amino-acid transport</keyword>
<keyword evidence="5 7" id="KW-1133">Transmembrane helix</keyword>
<feature type="transmembrane region" description="Helical" evidence="7">
    <location>
        <begin position="249"/>
        <end position="273"/>
    </location>
</feature>
<gene>
    <name evidence="9" type="ORF">GRF29_28g2629746</name>
</gene>
<keyword evidence="2" id="KW-0813">Transport</keyword>
<evidence type="ECO:0000256" key="1">
    <source>
        <dbReference type="ARBA" id="ARBA00004141"/>
    </source>
</evidence>
<evidence type="ECO:0000259" key="8">
    <source>
        <dbReference type="Pfam" id="PF00324"/>
    </source>
</evidence>
<dbReference type="AlphaFoldDB" id="A0AAN6M2X9"/>
<evidence type="ECO:0000256" key="5">
    <source>
        <dbReference type="ARBA" id="ARBA00022989"/>
    </source>
</evidence>
<evidence type="ECO:0000313" key="10">
    <source>
        <dbReference type="Proteomes" id="UP001280581"/>
    </source>
</evidence>
<reference evidence="9 10" key="1">
    <citation type="submission" date="2021-02" db="EMBL/GenBank/DDBJ databases">
        <title>Genome assembly of Pseudopithomyces chartarum.</title>
        <authorList>
            <person name="Jauregui R."/>
            <person name="Singh J."/>
            <person name="Voisey C."/>
        </authorList>
    </citation>
    <scope>NUCLEOTIDE SEQUENCE [LARGE SCALE GENOMIC DNA]</scope>
    <source>
        <strain evidence="9 10">AGR01</strain>
    </source>
</reference>
<feature type="transmembrane region" description="Helical" evidence="7">
    <location>
        <begin position="426"/>
        <end position="448"/>
    </location>
</feature>
<feature type="transmembrane region" description="Helical" evidence="7">
    <location>
        <begin position="56"/>
        <end position="76"/>
    </location>
</feature>
<feature type="transmembrane region" description="Helical" evidence="7">
    <location>
        <begin position="285"/>
        <end position="307"/>
    </location>
</feature>
<dbReference type="InterPro" id="IPR004841">
    <property type="entry name" value="AA-permease/SLC12A_dom"/>
</dbReference>
<comment type="subcellular location">
    <subcellularLocation>
        <location evidence="1">Membrane</location>
        <topology evidence="1">Multi-pass membrane protein</topology>
    </subcellularLocation>
</comment>
<evidence type="ECO:0000256" key="4">
    <source>
        <dbReference type="ARBA" id="ARBA00022970"/>
    </source>
</evidence>
<dbReference type="Proteomes" id="UP001280581">
    <property type="component" value="Unassembled WGS sequence"/>
</dbReference>
<protein>
    <recommendedName>
        <fullName evidence="8">Amino acid permease/ SLC12A domain-containing protein</fullName>
    </recommendedName>
</protein>
<accession>A0AAN6M2X9</accession>
<dbReference type="GO" id="GO:0016020">
    <property type="term" value="C:membrane"/>
    <property type="evidence" value="ECO:0007669"/>
    <property type="project" value="UniProtKB-SubCell"/>
</dbReference>
<feature type="domain" description="Amino acid permease/ SLC12A" evidence="8">
    <location>
        <begin position="32"/>
        <end position="551"/>
    </location>
</feature>
<evidence type="ECO:0000256" key="2">
    <source>
        <dbReference type="ARBA" id="ARBA00022448"/>
    </source>
</evidence>
<feature type="transmembrane region" description="Helical" evidence="7">
    <location>
        <begin position="518"/>
        <end position="541"/>
    </location>
</feature>
<feature type="transmembrane region" description="Helical" evidence="7">
    <location>
        <begin position="350"/>
        <end position="375"/>
    </location>
</feature>
<feature type="transmembrane region" description="Helical" evidence="7">
    <location>
        <begin position="396"/>
        <end position="414"/>
    </location>
</feature>
<dbReference type="GO" id="GO:0015171">
    <property type="term" value="F:amino acid transmembrane transporter activity"/>
    <property type="evidence" value="ECO:0007669"/>
    <property type="project" value="TreeGrafter"/>
</dbReference>
<evidence type="ECO:0000256" key="3">
    <source>
        <dbReference type="ARBA" id="ARBA00022692"/>
    </source>
</evidence>
<sequence length="656" mass="70920">MADIRPLDRNPYRVNRLEHLHRVLGRPQLTGIGISGCVGVGIFVTSGSLITTSGSLGGALSYLVAGIIAACVLYTLTEMVACRPLTGSLIDLPHKFLDPAAGFAVATSYSLGNILSMACLTAYSAELTSLLKSGSNPEQHPPEVEVGITIAFVALTTLTHCFGVKLYGTLERVVALFKLCLFILVCVLMLVINVGGAGERTGSYRGNYTTMAFPPGFKPTGFNDTSDALIRGSGVPDTQFGIPGASGRLFGFLTSVSFAMFSCYGGEIIAMTAGESKEPFKDVPVVMSFVYIVPLTLLPLALISAGANVNYTDDRLPVIWSPGSRSAHLSPFVVAVETSALSGVAKALHLFFIISAYTAANTELYVASRSVFMLAQTYLPRKIADVFGRTNNGNTPLSAILLCSLFGFVSLAGLSRQANYQPRQTLSAFFTGSIACVYICECITFLKFKAGLKRLEERNILSRDDPLYISRMFKSRWQPLPAYIGIIGCTFVVVWSGVPPLYILKAKSGLTSISFLKPSVALACDVLGAYSGPFLFGVFYLSYKYITPRSFAVDVRDLTPGDYVLGDITVIESDKPTTDLEADGVELDVPGPPRHANAEFEMGPELENYNAQLAQEGERNRISEILEQRPRRLERSLIRELWSCVVADKNVSDSLD</sequence>
<feature type="transmembrane region" description="Helical" evidence="7">
    <location>
        <begin position="176"/>
        <end position="196"/>
    </location>
</feature>
<feature type="transmembrane region" description="Helical" evidence="7">
    <location>
        <begin position="96"/>
        <end position="124"/>
    </location>
</feature>
<name>A0AAN6M2X9_9PLEO</name>
<dbReference type="PANTHER" id="PTHR43341:SF1">
    <property type="entry name" value="GENERAL AMINO-ACID PERMEASE GAP1"/>
    <property type="match status" value="1"/>
</dbReference>
<organism evidence="9 10">
    <name type="scientific">Pseudopithomyces chartarum</name>
    <dbReference type="NCBI Taxonomy" id="1892770"/>
    <lineage>
        <taxon>Eukaryota</taxon>
        <taxon>Fungi</taxon>
        <taxon>Dikarya</taxon>
        <taxon>Ascomycota</taxon>
        <taxon>Pezizomycotina</taxon>
        <taxon>Dothideomycetes</taxon>
        <taxon>Pleosporomycetidae</taxon>
        <taxon>Pleosporales</taxon>
        <taxon>Massarineae</taxon>
        <taxon>Didymosphaeriaceae</taxon>
        <taxon>Pseudopithomyces</taxon>
    </lineage>
</organism>
<evidence type="ECO:0000256" key="6">
    <source>
        <dbReference type="ARBA" id="ARBA00023136"/>
    </source>
</evidence>
<comment type="caution">
    <text evidence="9">The sequence shown here is derived from an EMBL/GenBank/DDBJ whole genome shotgun (WGS) entry which is preliminary data.</text>
</comment>
<feature type="transmembrane region" description="Helical" evidence="7">
    <location>
        <begin position="29"/>
        <end position="50"/>
    </location>
</feature>
<evidence type="ECO:0000256" key="7">
    <source>
        <dbReference type="SAM" id="Phobius"/>
    </source>
</evidence>
<dbReference type="InterPro" id="IPR050524">
    <property type="entry name" value="APC_YAT"/>
</dbReference>
<keyword evidence="6 7" id="KW-0472">Membrane</keyword>
<dbReference type="Gene3D" id="1.20.1740.10">
    <property type="entry name" value="Amino acid/polyamine transporter I"/>
    <property type="match status" value="1"/>
</dbReference>
<keyword evidence="10" id="KW-1185">Reference proteome</keyword>
<feature type="transmembrane region" description="Helical" evidence="7">
    <location>
        <begin position="144"/>
        <end position="164"/>
    </location>
</feature>
<dbReference type="EMBL" id="WVTA01000004">
    <property type="protein sequence ID" value="KAK3214290.1"/>
    <property type="molecule type" value="Genomic_DNA"/>
</dbReference>
<keyword evidence="3 7" id="KW-0812">Transmembrane</keyword>
<dbReference type="PANTHER" id="PTHR43341">
    <property type="entry name" value="AMINO ACID PERMEASE"/>
    <property type="match status" value="1"/>
</dbReference>
<proteinExistence type="predicted"/>